<proteinExistence type="predicted"/>
<dbReference type="Proteomes" id="UP000294003">
    <property type="component" value="Unassembled WGS sequence"/>
</dbReference>
<evidence type="ECO:0000313" key="2">
    <source>
        <dbReference type="EMBL" id="RYO94659.1"/>
    </source>
</evidence>
<reference evidence="2 3" key="1">
    <citation type="submission" date="2018-06" db="EMBL/GenBank/DDBJ databases">
        <title>Complete Genomes of Monosporascus.</title>
        <authorList>
            <person name="Robinson A.J."/>
            <person name="Natvig D.O."/>
        </authorList>
    </citation>
    <scope>NUCLEOTIDE SEQUENCE [LARGE SCALE GENOMIC DNA]</scope>
    <source>
        <strain evidence="2 3">CBS 609.92</strain>
    </source>
</reference>
<accession>A0ABY0HJ54</accession>
<dbReference type="Gene3D" id="3.40.50.720">
    <property type="entry name" value="NAD(P)-binding Rossmann-like Domain"/>
    <property type="match status" value="1"/>
</dbReference>
<evidence type="ECO:0000259" key="1">
    <source>
        <dbReference type="Pfam" id="PF07993"/>
    </source>
</evidence>
<feature type="domain" description="Thioester reductase (TE)" evidence="1">
    <location>
        <begin position="52"/>
        <end position="211"/>
    </location>
</feature>
<dbReference type="InterPro" id="IPR036291">
    <property type="entry name" value="NAD(P)-bd_dom_sf"/>
</dbReference>
<dbReference type="EMBL" id="QJNS01000008">
    <property type="protein sequence ID" value="RYO94659.1"/>
    <property type="molecule type" value="Genomic_DNA"/>
</dbReference>
<dbReference type="SUPFAM" id="SSF51735">
    <property type="entry name" value="NAD(P)-binding Rossmann-fold domains"/>
    <property type="match status" value="1"/>
</dbReference>
<sequence length="342" mass="37601">MFDMSTLEAMAYAIEGRNEEQLPAVVIDWEHETDLTAALTRPGQLQPIRHNDLKTASLHEGDLLLGRLGLTERDTEGIFEEADFIIHNGADVSFGKTWASLRLSNLQATKELAEMSLPRLIPFHYISSGSACSFATAAGYPEIRPTSVAQFPPPITAAPGYAASKWASEGFLENLHVRHPDWPICIHRPSNIARAGQPHLDLVHNLRHFSRLLRTVPVAHGIAHGAIDSVNLDKVVRGVMEGVHHSDREKRGLGKKLRFLHHTGGDHLPLGDMRTWLGEFNEPASDQESCAEVEQVFFAEWARRAGEQGVHPTVVAFVQTIGKRGDIGFPHLIAEAAANGSV</sequence>
<keyword evidence="3" id="KW-1185">Reference proteome</keyword>
<dbReference type="InterPro" id="IPR013120">
    <property type="entry name" value="FAR_NAD-bd"/>
</dbReference>
<comment type="caution">
    <text evidence="2">The sequence shown here is derived from an EMBL/GenBank/DDBJ whole genome shotgun (WGS) entry which is preliminary data.</text>
</comment>
<dbReference type="Pfam" id="PF07993">
    <property type="entry name" value="NAD_binding_4"/>
    <property type="match status" value="1"/>
</dbReference>
<organism evidence="2 3">
    <name type="scientific">Monosporascus cannonballus</name>
    <dbReference type="NCBI Taxonomy" id="155416"/>
    <lineage>
        <taxon>Eukaryota</taxon>
        <taxon>Fungi</taxon>
        <taxon>Dikarya</taxon>
        <taxon>Ascomycota</taxon>
        <taxon>Pezizomycotina</taxon>
        <taxon>Sordariomycetes</taxon>
        <taxon>Xylariomycetidae</taxon>
        <taxon>Xylariales</taxon>
        <taxon>Xylariales incertae sedis</taxon>
        <taxon>Monosporascus</taxon>
    </lineage>
</organism>
<gene>
    <name evidence="2" type="ORF">DL762_000425</name>
</gene>
<evidence type="ECO:0000313" key="3">
    <source>
        <dbReference type="Proteomes" id="UP000294003"/>
    </source>
</evidence>
<name>A0ABY0HJ54_9PEZI</name>
<protein>
    <recommendedName>
        <fullName evidence="1">Thioester reductase (TE) domain-containing protein</fullName>
    </recommendedName>
</protein>